<name>A0ABR2EEJ5_9ROSI</name>
<evidence type="ECO:0000256" key="1">
    <source>
        <dbReference type="SAM" id="MobiDB-lite"/>
    </source>
</evidence>
<comment type="caution">
    <text evidence="2">The sequence shown here is derived from an EMBL/GenBank/DDBJ whole genome shotgun (WGS) entry which is preliminary data.</text>
</comment>
<reference evidence="2 3" key="1">
    <citation type="journal article" date="2024" name="G3 (Bethesda)">
        <title>Genome assembly of Hibiscus sabdariffa L. provides insights into metabolisms of medicinal natural products.</title>
        <authorList>
            <person name="Kim T."/>
        </authorList>
    </citation>
    <scope>NUCLEOTIDE SEQUENCE [LARGE SCALE GENOMIC DNA]</scope>
    <source>
        <strain evidence="2">TK-2024</strain>
        <tissue evidence="2">Old leaves</tissue>
    </source>
</reference>
<dbReference type="Proteomes" id="UP001472677">
    <property type="component" value="Unassembled WGS sequence"/>
</dbReference>
<feature type="compositionally biased region" description="Polar residues" evidence="1">
    <location>
        <begin position="1"/>
        <end position="10"/>
    </location>
</feature>
<dbReference type="EMBL" id="JBBPBM010000015">
    <property type="protein sequence ID" value="KAK8559072.1"/>
    <property type="molecule type" value="Genomic_DNA"/>
</dbReference>
<accession>A0ABR2EEJ5</accession>
<evidence type="ECO:0000313" key="2">
    <source>
        <dbReference type="EMBL" id="KAK8559072.1"/>
    </source>
</evidence>
<proteinExistence type="predicted"/>
<evidence type="ECO:0000313" key="3">
    <source>
        <dbReference type="Proteomes" id="UP001472677"/>
    </source>
</evidence>
<protein>
    <submittedName>
        <fullName evidence="2">Uncharacterized protein</fullName>
    </submittedName>
</protein>
<keyword evidence="3" id="KW-1185">Reference proteome</keyword>
<feature type="region of interest" description="Disordered" evidence="1">
    <location>
        <begin position="1"/>
        <end position="71"/>
    </location>
</feature>
<gene>
    <name evidence="2" type="ORF">V6N12_042359</name>
</gene>
<sequence>MSRQPATSLPTMPRKPDVPLPTMLDDVIVTPVPLADPPRQDVSPDLPKQAVSPDLPQQDLYPNLPQHHPLP</sequence>
<organism evidence="2 3">
    <name type="scientific">Hibiscus sabdariffa</name>
    <name type="common">roselle</name>
    <dbReference type="NCBI Taxonomy" id="183260"/>
    <lineage>
        <taxon>Eukaryota</taxon>
        <taxon>Viridiplantae</taxon>
        <taxon>Streptophyta</taxon>
        <taxon>Embryophyta</taxon>
        <taxon>Tracheophyta</taxon>
        <taxon>Spermatophyta</taxon>
        <taxon>Magnoliopsida</taxon>
        <taxon>eudicotyledons</taxon>
        <taxon>Gunneridae</taxon>
        <taxon>Pentapetalae</taxon>
        <taxon>rosids</taxon>
        <taxon>malvids</taxon>
        <taxon>Malvales</taxon>
        <taxon>Malvaceae</taxon>
        <taxon>Malvoideae</taxon>
        <taxon>Hibiscus</taxon>
    </lineage>
</organism>